<reference evidence="4" key="1">
    <citation type="journal article" date="2019" name="Int. J. Syst. Evol. Microbiol.">
        <title>The Global Catalogue of Microorganisms (GCM) 10K type strain sequencing project: providing services to taxonomists for standard genome sequencing and annotation.</title>
        <authorList>
            <consortium name="The Broad Institute Genomics Platform"/>
            <consortium name="The Broad Institute Genome Sequencing Center for Infectious Disease"/>
            <person name="Wu L."/>
            <person name="Ma J."/>
        </authorList>
    </citation>
    <scope>NUCLEOTIDE SEQUENCE [LARGE SCALE GENOMIC DNA]</scope>
    <source>
        <strain evidence="4">CCUG 63682</strain>
    </source>
</reference>
<feature type="transmembrane region" description="Helical" evidence="1">
    <location>
        <begin position="27"/>
        <end position="45"/>
    </location>
</feature>
<feature type="transmembrane region" description="Helical" evidence="1">
    <location>
        <begin position="57"/>
        <end position="79"/>
    </location>
</feature>
<keyword evidence="1" id="KW-0472">Membrane</keyword>
<dbReference type="PANTHER" id="PTHR34220">
    <property type="entry name" value="SENSOR HISTIDINE KINASE YPDA"/>
    <property type="match status" value="1"/>
</dbReference>
<dbReference type="InterPro" id="IPR050640">
    <property type="entry name" value="Bact_2-comp_sensor_kinase"/>
</dbReference>
<accession>A0ABV9N5B1</accession>
<dbReference type="Pfam" id="PF06580">
    <property type="entry name" value="His_kinase"/>
    <property type="match status" value="1"/>
</dbReference>
<dbReference type="EMBL" id="JBHSGP010000013">
    <property type="protein sequence ID" value="MFC4722180.1"/>
    <property type="molecule type" value="Genomic_DNA"/>
</dbReference>
<evidence type="ECO:0000313" key="4">
    <source>
        <dbReference type="Proteomes" id="UP001595953"/>
    </source>
</evidence>
<evidence type="ECO:0000313" key="3">
    <source>
        <dbReference type="EMBL" id="MFC4722180.1"/>
    </source>
</evidence>
<evidence type="ECO:0000256" key="1">
    <source>
        <dbReference type="SAM" id="Phobius"/>
    </source>
</evidence>
<keyword evidence="1" id="KW-0812">Transmembrane</keyword>
<comment type="caution">
    <text evidence="3">The sequence shown here is derived from an EMBL/GenBank/DDBJ whole genome shotgun (WGS) entry which is preliminary data.</text>
</comment>
<dbReference type="InterPro" id="IPR010559">
    <property type="entry name" value="Sig_transdc_His_kin_internal"/>
</dbReference>
<dbReference type="PANTHER" id="PTHR34220:SF7">
    <property type="entry name" value="SENSOR HISTIDINE KINASE YPDA"/>
    <property type="match status" value="1"/>
</dbReference>
<proteinExistence type="predicted"/>
<name>A0ABV9N5B1_9FLAO</name>
<evidence type="ECO:0000259" key="2">
    <source>
        <dbReference type="Pfam" id="PF06580"/>
    </source>
</evidence>
<keyword evidence="4" id="KW-1185">Reference proteome</keyword>
<dbReference type="RefSeq" id="WP_387962483.1">
    <property type="nucleotide sequence ID" value="NZ_JBHSGP010000013.1"/>
</dbReference>
<keyword evidence="3" id="KW-0418">Kinase</keyword>
<keyword evidence="3" id="KW-0808">Transferase</keyword>
<dbReference type="Proteomes" id="UP001595953">
    <property type="component" value="Unassembled WGS sequence"/>
</dbReference>
<gene>
    <name evidence="3" type="ORF">ACFO5O_07600</name>
</gene>
<organism evidence="3 4">
    <name type="scientific">Geojedonia litorea</name>
    <dbReference type="NCBI Taxonomy" id="1268269"/>
    <lineage>
        <taxon>Bacteria</taxon>
        <taxon>Pseudomonadati</taxon>
        <taxon>Bacteroidota</taxon>
        <taxon>Flavobacteriia</taxon>
        <taxon>Flavobacteriales</taxon>
        <taxon>Flavobacteriaceae</taxon>
        <taxon>Geojedonia</taxon>
    </lineage>
</organism>
<dbReference type="EC" id="2.7.13.3" evidence="3"/>
<keyword evidence="1" id="KW-1133">Transmembrane helix</keyword>
<protein>
    <submittedName>
        <fullName evidence="3">Sensor histidine kinase</fullName>
        <ecNumber evidence="3">2.7.13.3</ecNumber>
    </submittedName>
</protein>
<sequence length="356" mass="41878">MTRFLNPASYMATGQFPDFWKSVVENFFLLFPQIFVVYPALYFILPKFVFKQKYFLAIIWFAIFYFVAMTIHAIFLIYIPWSRFGWIPNAQLFLTTSSFPEIVSMAYRGSIFGSLTALSLSSSFKMFKHYYLKSLRNQQLQKENSEAQLRLLMAQVQPHFMFNTLNNIYSQAQEESPKSAKMILELSYIIRYILDEGNKSWVYLENELQLLVDYLNLEKIRYDDRLDLHYSFPNDTKEMTIAPLLLLPLVENCFKHGASKMIDNPWINIKSELHDHSFSIKLMNGKKSKVLSSQRRKGTGIDNVRRRLELIYPERHTLEIEESADAFVVNLTVELETKEAIETKLEMESRQAYETI</sequence>
<feature type="domain" description="Signal transduction histidine kinase internal region" evidence="2">
    <location>
        <begin position="147"/>
        <end position="226"/>
    </location>
</feature>
<dbReference type="GO" id="GO:0004673">
    <property type="term" value="F:protein histidine kinase activity"/>
    <property type="evidence" value="ECO:0007669"/>
    <property type="project" value="UniProtKB-EC"/>
</dbReference>